<dbReference type="Pfam" id="PF13460">
    <property type="entry name" value="NAD_binding_10"/>
    <property type="match status" value="1"/>
</dbReference>
<dbReference type="Proteomes" id="UP000296706">
    <property type="component" value="Chromosome"/>
</dbReference>
<dbReference type="PANTHER" id="PTHR43355:SF2">
    <property type="entry name" value="FLAVIN REDUCTASE (NADPH)"/>
    <property type="match status" value="1"/>
</dbReference>
<accession>A0A4D6H9B0</accession>
<dbReference type="PANTHER" id="PTHR43355">
    <property type="entry name" value="FLAVIN REDUCTASE (NADPH)"/>
    <property type="match status" value="1"/>
</dbReference>
<dbReference type="Gene3D" id="3.40.50.720">
    <property type="entry name" value="NAD(P)-binding Rossmann-like Domain"/>
    <property type="match status" value="1"/>
</dbReference>
<name>A0A4D6H9B0_9EURY</name>
<keyword evidence="3" id="KW-1185">Reference proteome</keyword>
<dbReference type="GO" id="GO:0016646">
    <property type="term" value="F:oxidoreductase activity, acting on the CH-NH group of donors, NAD or NADP as acceptor"/>
    <property type="evidence" value="ECO:0007669"/>
    <property type="project" value="TreeGrafter"/>
</dbReference>
<evidence type="ECO:0000313" key="3">
    <source>
        <dbReference type="Proteomes" id="UP000296706"/>
    </source>
</evidence>
<dbReference type="STRING" id="1457250.GCA_000755225_03191"/>
<dbReference type="InterPro" id="IPR036291">
    <property type="entry name" value="NAD(P)-bd_dom_sf"/>
</dbReference>
<dbReference type="RefSeq" id="WP_049993981.1">
    <property type="nucleotide sequence ID" value="NZ_CP031310.1"/>
</dbReference>
<dbReference type="InterPro" id="IPR051606">
    <property type="entry name" value="Polyketide_Oxido-like"/>
</dbReference>
<reference evidence="2 3" key="1">
    <citation type="journal article" date="2019" name="Nat. Commun.">
        <title>A new type of DNA phosphorothioation-based antiviral system in archaea.</title>
        <authorList>
            <person name="Xiong L."/>
            <person name="Liu S."/>
            <person name="Chen S."/>
            <person name="Xiao Y."/>
            <person name="Zhu B."/>
            <person name="Gao Y."/>
            <person name="Zhang Y."/>
            <person name="Chen B."/>
            <person name="Luo J."/>
            <person name="Deng Z."/>
            <person name="Chen X."/>
            <person name="Wang L."/>
            <person name="Chen S."/>
        </authorList>
    </citation>
    <scope>NUCLEOTIDE SEQUENCE [LARGE SCALE GENOMIC DNA]</scope>
    <source>
        <strain evidence="2 3">CBA1105</strain>
    </source>
</reference>
<dbReference type="GeneID" id="39847086"/>
<dbReference type="OrthoDB" id="358920at2157"/>
<dbReference type="SUPFAM" id="SSF51735">
    <property type="entry name" value="NAD(P)-binding Rossmann-fold domains"/>
    <property type="match status" value="1"/>
</dbReference>
<evidence type="ECO:0000259" key="1">
    <source>
        <dbReference type="Pfam" id="PF13460"/>
    </source>
</evidence>
<gene>
    <name evidence="2" type="ORF">DV733_04435</name>
</gene>
<evidence type="ECO:0000313" key="2">
    <source>
        <dbReference type="EMBL" id="QCC50533.1"/>
    </source>
</evidence>
<proteinExistence type="predicted"/>
<organism evidence="2 3">
    <name type="scientific">Halapricum salinum</name>
    <dbReference type="NCBI Taxonomy" id="1457250"/>
    <lineage>
        <taxon>Archaea</taxon>
        <taxon>Methanobacteriati</taxon>
        <taxon>Methanobacteriota</taxon>
        <taxon>Stenosarchaea group</taxon>
        <taxon>Halobacteria</taxon>
        <taxon>Halobacteriales</taxon>
        <taxon>Haloarculaceae</taxon>
        <taxon>Halapricum</taxon>
    </lineage>
</organism>
<dbReference type="KEGG" id="hsn:DV733_04435"/>
<dbReference type="InterPro" id="IPR016040">
    <property type="entry name" value="NAD(P)-bd_dom"/>
</dbReference>
<protein>
    <submittedName>
        <fullName evidence="2">NAD-dependent epimerase/dehydratase family protein</fullName>
    </submittedName>
</protein>
<dbReference type="AlphaFoldDB" id="A0A4D6H9B0"/>
<dbReference type="EMBL" id="CP031310">
    <property type="protein sequence ID" value="QCC50533.1"/>
    <property type="molecule type" value="Genomic_DNA"/>
</dbReference>
<sequence>MNLTVFGASGRTGVPLVEQVLAAGHTVTAFVRAQSKLPVEHENLTVVEGDVYTGEGVREAVAGADAVLSVLGQTDSGPDDLLTVAGEHVMDAMEAAGVERYVTLVGAGIRMEGESRSLFGTVIGTMLKMTY</sequence>
<feature type="domain" description="NAD(P)-binding" evidence="1">
    <location>
        <begin position="7"/>
        <end position="113"/>
    </location>
</feature>